<dbReference type="InterPro" id="IPR029052">
    <property type="entry name" value="Metallo-depent_PP-like"/>
</dbReference>
<evidence type="ECO:0000313" key="4">
    <source>
        <dbReference type="Proteomes" id="UP000332933"/>
    </source>
</evidence>
<reference evidence="3 4" key="1">
    <citation type="submission" date="2019-03" db="EMBL/GenBank/DDBJ databases">
        <authorList>
            <person name="Gaulin E."/>
            <person name="Dumas B."/>
        </authorList>
    </citation>
    <scope>NUCLEOTIDE SEQUENCE [LARGE SCALE GENOMIC DNA]</scope>
    <source>
        <strain evidence="3">CBS 568.67</strain>
    </source>
</reference>
<dbReference type="Gene3D" id="3.60.21.10">
    <property type="match status" value="1"/>
</dbReference>
<organism evidence="3 4">
    <name type="scientific">Aphanomyces stellatus</name>
    <dbReference type="NCBI Taxonomy" id="120398"/>
    <lineage>
        <taxon>Eukaryota</taxon>
        <taxon>Sar</taxon>
        <taxon>Stramenopiles</taxon>
        <taxon>Oomycota</taxon>
        <taxon>Saprolegniomycetes</taxon>
        <taxon>Saprolegniales</taxon>
        <taxon>Verrucalvaceae</taxon>
        <taxon>Aphanomyces</taxon>
    </lineage>
</organism>
<dbReference type="AlphaFoldDB" id="A0A485KWA2"/>
<reference evidence="2" key="2">
    <citation type="submission" date="2019-06" db="EMBL/GenBank/DDBJ databases">
        <title>Genomics analysis of Aphanomyces spp. identifies a new class of oomycete effector associated with host adaptation.</title>
        <authorList>
            <person name="Gaulin E."/>
        </authorList>
    </citation>
    <scope>NUCLEOTIDE SEQUENCE</scope>
    <source>
        <strain evidence="2">CBS 578.67</strain>
    </source>
</reference>
<proteinExistence type="predicted"/>
<dbReference type="EMBL" id="VJMH01005374">
    <property type="protein sequence ID" value="KAF0696718.1"/>
    <property type="molecule type" value="Genomic_DNA"/>
</dbReference>
<name>A0A485KWA2_9STRA</name>
<dbReference type="InterPro" id="IPR039331">
    <property type="entry name" value="PAPs-like"/>
</dbReference>
<protein>
    <submittedName>
        <fullName evidence="3">Aste57867_12545 protein</fullName>
    </submittedName>
</protein>
<accession>A0A485KWA2</accession>
<keyword evidence="1" id="KW-0732">Signal</keyword>
<dbReference type="PANTHER" id="PTHR22953">
    <property type="entry name" value="ACID PHOSPHATASE RELATED"/>
    <property type="match status" value="1"/>
</dbReference>
<gene>
    <name evidence="3" type="primary">Aste57867_12545</name>
    <name evidence="2" type="ORF">As57867_012499</name>
    <name evidence="3" type="ORF">ASTE57867_12545</name>
</gene>
<keyword evidence="4" id="KW-1185">Reference proteome</keyword>
<dbReference type="GO" id="GO:0003993">
    <property type="term" value="F:acid phosphatase activity"/>
    <property type="evidence" value="ECO:0007669"/>
    <property type="project" value="InterPro"/>
</dbReference>
<sequence length="198" mass="21462">MVACPATTYSYSMGAFSSSFVSPPGASANPTVLGVVGDADLESGAFEQFLGPVQNGLATQAIVIVGDCSYANGNHQIWDQWFNLQQPIFSKIPNVGINGNHEVIRSSRGFCTENCVGYLRRAATPISKASADALRTYYSINVGLVHLVFQDDYMGSSEAIGSDAWLNEGETMLSWFKQDLSRVNRQVTPYVVVVKHNP</sequence>
<evidence type="ECO:0000256" key="1">
    <source>
        <dbReference type="ARBA" id="ARBA00022729"/>
    </source>
</evidence>
<dbReference type="EMBL" id="CAADRA010005395">
    <property type="protein sequence ID" value="VFT89396.1"/>
    <property type="molecule type" value="Genomic_DNA"/>
</dbReference>
<evidence type="ECO:0000313" key="2">
    <source>
        <dbReference type="EMBL" id="KAF0696718.1"/>
    </source>
</evidence>
<dbReference type="SUPFAM" id="SSF56300">
    <property type="entry name" value="Metallo-dependent phosphatases"/>
    <property type="match status" value="1"/>
</dbReference>
<dbReference type="OrthoDB" id="45007at2759"/>
<dbReference type="Proteomes" id="UP000332933">
    <property type="component" value="Unassembled WGS sequence"/>
</dbReference>
<evidence type="ECO:0000313" key="3">
    <source>
        <dbReference type="EMBL" id="VFT89396.1"/>
    </source>
</evidence>
<dbReference type="PANTHER" id="PTHR22953:SF153">
    <property type="entry name" value="PURPLE ACID PHOSPHATASE"/>
    <property type="match status" value="1"/>
</dbReference>